<reference evidence="3 4" key="1">
    <citation type="submission" date="2016-07" db="EMBL/GenBank/DDBJ databases">
        <title>Pervasive Adenine N6-methylation of Active Genes in Fungi.</title>
        <authorList>
            <consortium name="DOE Joint Genome Institute"/>
            <person name="Mondo S.J."/>
            <person name="Dannebaum R.O."/>
            <person name="Kuo R.C."/>
            <person name="Labutti K."/>
            <person name="Haridas S."/>
            <person name="Kuo A."/>
            <person name="Salamov A."/>
            <person name="Ahrendt S.R."/>
            <person name="Lipzen A."/>
            <person name="Sullivan W."/>
            <person name="Andreopoulos W.B."/>
            <person name="Clum A."/>
            <person name="Lindquist E."/>
            <person name="Daum C."/>
            <person name="Ramamoorthy G.K."/>
            <person name="Gryganskyi A."/>
            <person name="Culley D."/>
            <person name="Magnuson J.K."/>
            <person name="James T.Y."/>
            <person name="O'Malley M.A."/>
            <person name="Stajich J.E."/>
            <person name="Spatafora J.W."/>
            <person name="Visel A."/>
            <person name="Grigoriev I.V."/>
        </authorList>
    </citation>
    <scope>NUCLEOTIDE SEQUENCE [LARGE SCALE GENOMIC DNA]</scope>
    <source>
        <strain evidence="3 4">NRRL 1336</strain>
    </source>
</reference>
<dbReference type="EMBL" id="MCGE01000020">
    <property type="protein sequence ID" value="ORZ11866.1"/>
    <property type="molecule type" value="Genomic_DNA"/>
</dbReference>
<dbReference type="STRING" id="90262.A0A1X2I8W0"/>
<dbReference type="GO" id="GO:0051792">
    <property type="term" value="P:medium-chain fatty acid biosynthetic process"/>
    <property type="evidence" value="ECO:0007669"/>
    <property type="project" value="TreeGrafter"/>
</dbReference>
<keyword evidence="3" id="KW-0378">Hydrolase</keyword>
<dbReference type="PANTHER" id="PTHR10794">
    <property type="entry name" value="ABHYDROLASE DOMAIN-CONTAINING PROTEIN"/>
    <property type="match status" value="1"/>
</dbReference>
<sequence>MPSSFTFFHHDQPVEIKSKMSSAPLSDYLKSNCPSLDAKYSPTAYLFNGHLQTGYSAYYKVTSPHVNFERELLTLKDGAQISLDWTVDEKHTVDDTMTPVLVVLHGLTGGSHESYIHGVLEKIVQAPYHYRAVVMHGRGCGQTEITTPHTVNGANTDDLRETLIYIQKKLAPGTPLVGIGFSLGSNILVKYLGEEKENTPLKAAISVANPFDFLACENYLDATYFRRTIYSGTMANNLKRIFTRHLTMMMKHPDLILDEVMSSNTLRSYDKACTRKVYGYTTVNNYYRDCSSNRVIEHVRVPLVCINAMDDPVAWSGGIPWDEIKINPYVLLATTDYGGHLGWFESLMSPSRWIDQRIAEIIAALFKVSRKIKKKNDDDDDSFSMLYTYFIVRRLPTSLRKRPLLLIVQQTIVGCDGQGRIAIIILYHTRIDSLVIAFFAAC</sequence>
<accession>A0A1X2I8W0</accession>
<comment type="caution">
    <text evidence="3">The sequence shown here is derived from an EMBL/GenBank/DDBJ whole genome shotgun (WGS) entry which is preliminary data.</text>
</comment>
<dbReference type="AlphaFoldDB" id="A0A1X2I8W0"/>
<dbReference type="InterPro" id="IPR000073">
    <property type="entry name" value="AB_hydrolase_1"/>
</dbReference>
<dbReference type="OrthoDB" id="5954035at2759"/>
<dbReference type="SUPFAM" id="SSF53474">
    <property type="entry name" value="alpha/beta-Hydrolases"/>
    <property type="match status" value="1"/>
</dbReference>
<dbReference type="Gene3D" id="3.40.50.1820">
    <property type="entry name" value="alpha/beta hydrolase"/>
    <property type="match status" value="1"/>
</dbReference>
<dbReference type="Proteomes" id="UP000193560">
    <property type="component" value="Unassembled WGS sequence"/>
</dbReference>
<evidence type="ECO:0000313" key="4">
    <source>
        <dbReference type="Proteomes" id="UP000193560"/>
    </source>
</evidence>
<feature type="domain" description="AB hydrolase-1" evidence="2">
    <location>
        <begin position="99"/>
        <end position="242"/>
    </location>
</feature>
<evidence type="ECO:0000259" key="2">
    <source>
        <dbReference type="Pfam" id="PF00561"/>
    </source>
</evidence>
<dbReference type="PANTHER" id="PTHR10794:SF63">
    <property type="entry name" value="ALPHA_BETA HYDROLASE 1, ISOFORM A"/>
    <property type="match status" value="1"/>
</dbReference>
<dbReference type="GO" id="GO:0051793">
    <property type="term" value="P:medium-chain fatty acid catabolic process"/>
    <property type="evidence" value="ECO:0007669"/>
    <property type="project" value="TreeGrafter"/>
</dbReference>
<dbReference type="Pfam" id="PF00561">
    <property type="entry name" value="Abhydrolase_1"/>
    <property type="match status" value="1"/>
</dbReference>
<comment type="similarity">
    <text evidence="1">Belongs to the AB hydrolase superfamily. AB hydrolase 4 family.</text>
</comment>
<dbReference type="InterPro" id="IPR029058">
    <property type="entry name" value="AB_hydrolase_fold"/>
</dbReference>
<organism evidence="3 4">
    <name type="scientific">Absidia repens</name>
    <dbReference type="NCBI Taxonomy" id="90262"/>
    <lineage>
        <taxon>Eukaryota</taxon>
        <taxon>Fungi</taxon>
        <taxon>Fungi incertae sedis</taxon>
        <taxon>Mucoromycota</taxon>
        <taxon>Mucoromycotina</taxon>
        <taxon>Mucoromycetes</taxon>
        <taxon>Mucorales</taxon>
        <taxon>Cunninghamellaceae</taxon>
        <taxon>Absidia</taxon>
    </lineage>
</organism>
<dbReference type="GO" id="GO:0047372">
    <property type="term" value="F:monoacylglycerol lipase activity"/>
    <property type="evidence" value="ECO:0007669"/>
    <property type="project" value="TreeGrafter"/>
</dbReference>
<dbReference type="GO" id="GO:0008126">
    <property type="term" value="F:acetylesterase activity"/>
    <property type="evidence" value="ECO:0007669"/>
    <property type="project" value="TreeGrafter"/>
</dbReference>
<protein>
    <submittedName>
        <fullName evidence="3">Alpha/Beta hydrolase protein</fullName>
    </submittedName>
</protein>
<name>A0A1X2I8W0_9FUNG</name>
<evidence type="ECO:0000313" key="3">
    <source>
        <dbReference type="EMBL" id="ORZ11866.1"/>
    </source>
</evidence>
<proteinExistence type="inferred from homology"/>
<gene>
    <name evidence="3" type="ORF">BCR42DRAFT_420779</name>
</gene>
<dbReference type="InterPro" id="IPR050960">
    <property type="entry name" value="AB_hydrolase_4_sf"/>
</dbReference>
<keyword evidence="4" id="KW-1185">Reference proteome</keyword>
<evidence type="ECO:0000256" key="1">
    <source>
        <dbReference type="ARBA" id="ARBA00010884"/>
    </source>
</evidence>